<dbReference type="PANTHER" id="PTHR11839:SF5">
    <property type="entry name" value="ADP-RIBOSE PYROPHOSPHATASE"/>
    <property type="match status" value="1"/>
</dbReference>
<keyword evidence="5 13" id="KW-0479">Metal-binding</keyword>
<evidence type="ECO:0000256" key="12">
    <source>
        <dbReference type="ARBA" id="ARBA00049546"/>
    </source>
</evidence>
<protein>
    <recommendedName>
        <fullName evidence="4">ADP-ribose pyrophosphatase</fullName>
        <ecNumber evidence="3">3.6.1.13</ecNumber>
    </recommendedName>
    <alternativeName>
        <fullName evidence="9">ADP-ribose diphosphatase</fullName>
    </alternativeName>
    <alternativeName>
        <fullName evidence="11">ADP-ribose phosphohydrolase</fullName>
    </alternativeName>
    <alternativeName>
        <fullName evidence="10">Adenosine diphosphoribose pyrophosphatase</fullName>
    </alternativeName>
</protein>
<evidence type="ECO:0000256" key="3">
    <source>
        <dbReference type="ARBA" id="ARBA00012453"/>
    </source>
</evidence>
<dbReference type="GO" id="GO:0046872">
    <property type="term" value="F:metal ion binding"/>
    <property type="evidence" value="ECO:0007669"/>
    <property type="project" value="UniProtKB-KW"/>
</dbReference>
<dbReference type="NCBIfam" id="TIGR00052">
    <property type="entry name" value="nudix-type nucleoside diphosphatase, YffH/AdpP family"/>
    <property type="match status" value="1"/>
</dbReference>
<feature type="short sequence motif" description="Nudix box" evidence="14">
    <location>
        <begin position="116"/>
        <end position="138"/>
    </location>
</feature>
<evidence type="ECO:0000256" key="8">
    <source>
        <dbReference type="ARBA" id="ARBA00025164"/>
    </source>
</evidence>
<comment type="catalytic activity">
    <reaction evidence="12">
        <text>ADP-D-ribose + H2O = D-ribose 5-phosphate + AMP + 2 H(+)</text>
        <dbReference type="Rhea" id="RHEA:10412"/>
        <dbReference type="ChEBI" id="CHEBI:15377"/>
        <dbReference type="ChEBI" id="CHEBI:15378"/>
        <dbReference type="ChEBI" id="CHEBI:57967"/>
        <dbReference type="ChEBI" id="CHEBI:78346"/>
        <dbReference type="ChEBI" id="CHEBI:456215"/>
        <dbReference type="EC" id="3.6.1.13"/>
    </reaction>
</comment>
<dbReference type="Pfam" id="PF00293">
    <property type="entry name" value="NUDIX"/>
    <property type="match status" value="1"/>
</dbReference>
<feature type="binding site" evidence="13">
    <location>
        <position position="135"/>
    </location>
    <ligand>
        <name>Mg(2+)</name>
        <dbReference type="ChEBI" id="CHEBI:18420"/>
        <label>1</label>
    </ligand>
</feature>
<evidence type="ECO:0000256" key="2">
    <source>
        <dbReference type="ARBA" id="ARBA00007482"/>
    </source>
</evidence>
<evidence type="ECO:0000256" key="11">
    <source>
        <dbReference type="ARBA" id="ARBA00033056"/>
    </source>
</evidence>
<evidence type="ECO:0000256" key="14">
    <source>
        <dbReference type="PIRSR" id="PIRSR604385-3"/>
    </source>
</evidence>
<evidence type="ECO:0000256" key="6">
    <source>
        <dbReference type="ARBA" id="ARBA00022801"/>
    </source>
</evidence>
<dbReference type="EC" id="3.6.1.13" evidence="3"/>
<dbReference type="Proteomes" id="UP000244948">
    <property type="component" value="Unassembled WGS sequence"/>
</dbReference>
<evidence type="ECO:0000259" key="15">
    <source>
        <dbReference type="PROSITE" id="PS51462"/>
    </source>
</evidence>
<keyword evidence="17" id="KW-1185">Reference proteome</keyword>
<evidence type="ECO:0000313" key="16">
    <source>
        <dbReference type="EMBL" id="PWD83230.1"/>
    </source>
</evidence>
<organism evidence="16 17">
    <name type="scientific">Ignatzschineria indica</name>
    <dbReference type="NCBI Taxonomy" id="472583"/>
    <lineage>
        <taxon>Bacteria</taxon>
        <taxon>Pseudomonadati</taxon>
        <taxon>Pseudomonadota</taxon>
        <taxon>Gammaproteobacteria</taxon>
        <taxon>Cardiobacteriales</taxon>
        <taxon>Ignatzschineriaceae</taxon>
        <taxon>Ignatzschineria</taxon>
    </lineage>
</organism>
<comment type="function">
    <text evidence="8">Acts on ADP-mannose and ADP-glucose as well as ADP-ribose. Prevents glycogen biosynthesis. The reaction catalyzed by this enzyme is a limiting step of the gluconeogenic process.</text>
</comment>
<keyword evidence="7 13" id="KW-0460">Magnesium</keyword>
<proteinExistence type="inferred from homology"/>
<evidence type="ECO:0000256" key="13">
    <source>
        <dbReference type="PIRSR" id="PIRSR604385-2"/>
    </source>
</evidence>
<feature type="binding site" evidence="13">
    <location>
        <position position="131"/>
    </location>
    <ligand>
        <name>Mg(2+)</name>
        <dbReference type="ChEBI" id="CHEBI:18420"/>
        <label>1</label>
    </ligand>
</feature>
<evidence type="ECO:0000256" key="1">
    <source>
        <dbReference type="ARBA" id="ARBA00001946"/>
    </source>
</evidence>
<dbReference type="GO" id="GO:0019693">
    <property type="term" value="P:ribose phosphate metabolic process"/>
    <property type="evidence" value="ECO:0007669"/>
    <property type="project" value="TreeGrafter"/>
</dbReference>
<dbReference type="PROSITE" id="PS51462">
    <property type="entry name" value="NUDIX"/>
    <property type="match status" value="1"/>
</dbReference>
<comment type="caution">
    <text evidence="16">The sequence shown here is derived from an EMBL/GenBank/DDBJ whole genome shotgun (WGS) entry which is preliminary data.</text>
</comment>
<dbReference type="EMBL" id="QEWR01000003">
    <property type="protein sequence ID" value="PWD83230.1"/>
    <property type="molecule type" value="Genomic_DNA"/>
</dbReference>
<gene>
    <name evidence="16" type="ORF">DC082_07430</name>
</gene>
<dbReference type="Gene3D" id="3.90.79.10">
    <property type="entry name" value="Nucleoside Triphosphate Pyrophosphohydrolase"/>
    <property type="match status" value="1"/>
</dbReference>
<feature type="domain" description="Nudix hydrolase" evidence="15">
    <location>
        <begin position="72"/>
        <end position="218"/>
    </location>
</feature>
<evidence type="ECO:0000256" key="9">
    <source>
        <dbReference type="ARBA" id="ARBA00030162"/>
    </source>
</evidence>
<dbReference type="GO" id="GO:0006753">
    <property type="term" value="P:nucleoside phosphate metabolic process"/>
    <property type="evidence" value="ECO:0007669"/>
    <property type="project" value="TreeGrafter"/>
</dbReference>
<dbReference type="GO" id="GO:0047631">
    <property type="term" value="F:ADP-ribose diphosphatase activity"/>
    <property type="evidence" value="ECO:0007669"/>
    <property type="project" value="UniProtKB-EC"/>
</dbReference>
<feature type="binding site" evidence="13">
    <location>
        <position position="115"/>
    </location>
    <ligand>
        <name>Mg(2+)</name>
        <dbReference type="ChEBI" id="CHEBI:18420"/>
        <label>1</label>
    </ligand>
</feature>
<dbReference type="InterPro" id="IPR004385">
    <property type="entry name" value="NDP_pyrophosphatase"/>
</dbReference>
<evidence type="ECO:0000256" key="7">
    <source>
        <dbReference type="ARBA" id="ARBA00022842"/>
    </source>
</evidence>
<evidence type="ECO:0000256" key="5">
    <source>
        <dbReference type="ARBA" id="ARBA00022723"/>
    </source>
</evidence>
<dbReference type="GO" id="GO:0019144">
    <property type="term" value="F:ADP-sugar diphosphatase activity"/>
    <property type="evidence" value="ECO:0007669"/>
    <property type="project" value="TreeGrafter"/>
</dbReference>
<dbReference type="AlphaFoldDB" id="A0A2U2AKC0"/>
<evidence type="ECO:0000256" key="10">
    <source>
        <dbReference type="ARBA" id="ARBA00030308"/>
    </source>
</evidence>
<dbReference type="InterPro" id="IPR015797">
    <property type="entry name" value="NUDIX_hydrolase-like_dom_sf"/>
</dbReference>
<dbReference type="InterPro" id="IPR000086">
    <property type="entry name" value="NUDIX_hydrolase_dom"/>
</dbReference>
<evidence type="ECO:0000256" key="4">
    <source>
        <dbReference type="ARBA" id="ARBA00013297"/>
    </source>
</evidence>
<dbReference type="SUPFAM" id="SSF55811">
    <property type="entry name" value="Nudix"/>
    <property type="match status" value="1"/>
</dbReference>
<dbReference type="GO" id="GO:0005829">
    <property type="term" value="C:cytosol"/>
    <property type="evidence" value="ECO:0007669"/>
    <property type="project" value="TreeGrafter"/>
</dbReference>
<comment type="cofactor">
    <cofactor evidence="1 13">
        <name>Mg(2+)</name>
        <dbReference type="ChEBI" id="CHEBI:18420"/>
    </cofactor>
</comment>
<sequence length="227" mass="26375">MEAQKYIKESDKRELIEELPRDGSGKILDKSSVQLQSRRRIFDGFFKIDEVIVDHQRFDGEMLYDIRREVIVKCDTVSILLYDPKLDHLLFVRQLRVPLMERKERHSPWTIEIVAGTIDRAESPEMIIRAEAEEEAGVEIEKLIPIYQYYPSTGGSPGKMHLYLGLCDLSCAGGYYGIEEEGEDIEAFTMTREEAFQLLDQGKLDNEFTLIAILWFKLHYQEYLVSA</sequence>
<reference evidence="16 17" key="1">
    <citation type="journal article" date="2018" name="Genome Announc.">
        <title>Ignatzschineria cameli sp. nov., isolated from necrotic foot tissue of dromedaries (Camelus dromedarius) and associated maggots (Wohlfahrtia species) in Dubai.</title>
        <authorList>
            <person name="Tsang C.C."/>
            <person name="Tang J.Y."/>
            <person name="Fong J.Y."/>
            <person name="Kinne J."/>
            <person name="Lee H.H."/>
            <person name="Joseph M."/>
            <person name="Jose S."/>
            <person name="Schuster R.K."/>
            <person name="Tang Y."/>
            <person name="Sivakumar S."/>
            <person name="Chen J.H."/>
            <person name="Teng J.L."/>
            <person name="Lau S.K."/>
            <person name="Wernery U."/>
            <person name="Woo P.C."/>
        </authorList>
    </citation>
    <scope>NUCLEOTIDE SEQUENCE [LARGE SCALE GENOMIC DNA]</scope>
    <source>
        <strain evidence="16 17">KCTC 22643</strain>
    </source>
</reference>
<keyword evidence="6" id="KW-0378">Hydrolase</keyword>
<dbReference type="PANTHER" id="PTHR11839">
    <property type="entry name" value="UDP/ADP-SUGAR PYROPHOSPHATASE"/>
    <property type="match status" value="1"/>
</dbReference>
<accession>A0A2U2AKC0</accession>
<evidence type="ECO:0000313" key="17">
    <source>
        <dbReference type="Proteomes" id="UP000244948"/>
    </source>
</evidence>
<feature type="binding site" evidence="13">
    <location>
        <position position="183"/>
    </location>
    <ligand>
        <name>Mg(2+)</name>
        <dbReference type="ChEBI" id="CHEBI:18420"/>
        <label>1</label>
    </ligand>
</feature>
<name>A0A2U2AKC0_9GAMM</name>
<dbReference type="RefSeq" id="WP_109236427.1">
    <property type="nucleotide sequence ID" value="NZ_BMXZ01000002.1"/>
</dbReference>
<comment type="similarity">
    <text evidence="2">Belongs to the Nudix hydrolase family. NudF subfamily.</text>
</comment>